<proteinExistence type="predicted"/>
<dbReference type="PANTHER" id="PTHR30621:SF0">
    <property type="entry name" value="BIFUNCTIONAL GLUTAMINE SYNTHETASE ADENYLYLTRANSFERASE_ADENYLYL-REMOVING ENZYME"/>
    <property type="match status" value="1"/>
</dbReference>
<keyword evidence="4" id="KW-0067">ATP-binding</keyword>
<dbReference type="Gene3D" id="1.20.120.1510">
    <property type="match status" value="1"/>
</dbReference>
<reference evidence="9" key="1">
    <citation type="submission" date="2018-06" db="EMBL/GenBank/DDBJ databases">
        <authorList>
            <person name="Zhirakovskaya E."/>
        </authorList>
    </citation>
    <scope>NUCLEOTIDE SEQUENCE</scope>
</reference>
<feature type="domain" description="Glutamate-ammonia ligase adenylyltransferase repeated" evidence="7">
    <location>
        <begin position="585"/>
        <end position="664"/>
    </location>
</feature>
<dbReference type="Gene3D" id="1.20.120.330">
    <property type="entry name" value="Nucleotidyltransferases domain 2"/>
    <property type="match status" value="1"/>
</dbReference>
<evidence type="ECO:0000259" key="7">
    <source>
        <dbReference type="Pfam" id="PF03710"/>
    </source>
</evidence>
<dbReference type="GO" id="GO:0000820">
    <property type="term" value="P:regulation of glutamine family amino acid metabolic process"/>
    <property type="evidence" value="ECO:0007669"/>
    <property type="project" value="TreeGrafter"/>
</dbReference>
<dbReference type="InterPro" id="IPR043519">
    <property type="entry name" value="NT_sf"/>
</dbReference>
<keyword evidence="1 9" id="KW-0808">Transferase</keyword>
<keyword evidence="5" id="KW-0460">Magnesium</keyword>
<evidence type="ECO:0000256" key="1">
    <source>
        <dbReference type="ARBA" id="ARBA00022679"/>
    </source>
</evidence>
<feature type="non-terminal residue" evidence="9">
    <location>
        <position position="664"/>
    </location>
</feature>
<keyword evidence="9" id="KW-0436">Ligase</keyword>
<organism evidence="9">
    <name type="scientific">hydrothermal vent metagenome</name>
    <dbReference type="NCBI Taxonomy" id="652676"/>
    <lineage>
        <taxon>unclassified sequences</taxon>
        <taxon>metagenomes</taxon>
        <taxon>ecological metagenomes</taxon>
    </lineage>
</organism>
<evidence type="ECO:0000256" key="2">
    <source>
        <dbReference type="ARBA" id="ARBA00022695"/>
    </source>
</evidence>
<dbReference type="GO" id="GO:0005524">
    <property type="term" value="F:ATP binding"/>
    <property type="evidence" value="ECO:0007669"/>
    <property type="project" value="UniProtKB-KW"/>
</dbReference>
<dbReference type="NCBIfam" id="NF008292">
    <property type="entry name" value="PRK11072.1"/>
    <property type="match status" value="1"/>
</dbReference>
<sequence>MPVNTDTSLYSLVPDLLHPRIARHWQSWTACCDAAGLDSSAITDLSLLGKIWACSEFTALTMIRSPQLYFELLQNNALHQSLTLNDYRRLLDARFEAIASLDPSHTPQTSTTKVNDSALMQQLRHFRQQHMLRIAWRDLAGLAPTAETLRNLTDLAECCVDTTLELLYQDQCELLGIPLTGEGVQQRLVVLGMGKMGGYELNFSSDIDLIFAYVEEGEVKGPRSLASSQFFIRLAQRFIKVLNDVTPDGFVFRVDMRLRPYGESGPLVMSHGAMEQYYQSQGRSWERYAMIKARVVGGDRAQGNAIMAMLKPFVYRRYLDFGAFESIRKMKQLIDTEIRRKGHVKNIKLGSGGIREIEFIGQTFQLIRGGSDIELQIRGIVDVLNLLARKRYLAVPETQVLLAGYDFLRRLENRLQMYRDAQTHLLPEDEEQQLSMALAMGYKDWCSLQAECEKHRQRVHASFRLLLHKEGEDQQESEKDNASLSTLWLFELEEEEAIELLEKAGIAQASLVYQQLKQFSGSAQLKSISATGRERLDTLMPSLLALLAEQPDTAEVLKRLLNLVHSVLRRSVYLSLLNEYPEALRQLINLCAASPWIAHLLSRYPVLLDELLDPRNLYRIQTEEKLKEELDALVQQAGADEEQQIERLRLFKQAQVLKIAAMDM</sequence>
<dbReference type="Pfam" id="PF03710">
    <property type="entry name" value="GlnE"/>
    <property type="match status" value="2"/>
</dbReference>
<dbReference type="Gene3D" id="3.30.460.10">
    <property type="entry name" value="Beta Polymerase, domain 2"/>
    <property type="match status" value="2"/>
</dbReference>
<dbReference type="SUPFAM" id="SSF81301">
    <property type="entry name" value="Nucleotidyltransferase"/>
    <property type="match status" value="2"/>
</dbReference>
<evidence type="ECO:0000256" key="3">
    <source>
        <dbReference type="ARBA" id="ARBA00022741"/>
    </source>
</evidence>
<name>A0A3B0Y9I6_9ZZZZ</name>
<dbReference type="EC" id="2.7.7.42" evidence="9"/>
<evidence type="ECO:0000256" key="5">
    <source>
        <dbReference type="ARBA" id="ARBA00022842"/>
    </source>
</evidence>
<dbReference type="PANTHER" id="PTHR30621">
    <property type="entry name" value="GLUTAMINE SYNTHETASE ADENYLYLTRANSFERASE"/>
    <property type="match status" value="1"/>
</dbReference>
<dbReference type="GO" id="GO:0016874">
    <property type="term" value="F:ligase activity"/>
    <property type="evidence" value="ECO:0007669"/>
    <property type="project" value="UniProtKB-KW"/>
</dbReference>
<dbReference type="InterPro" id="IPR013546">
    <property type="entry name" value="PII_UdlTrfase/GS_AdlTrfase"/>
</dbReference>
<feature type="domain" description="PII-uridylyltransferase/Glutamine-synthetase adenylyltransferase" evidence="8">
    <location>
        <begin position="328"/>
        <end position="466"/>
    </location>
</feature>
<dbReference type="Pfam" id="PF08335">
    <property type="entry name" value="GlnD_UR_UTase"/>
    <property type="match status" value="1"/>
</dbReference>
<keyword evidence="3" id="KW-0547">Nucleotide-binding</keyword>
<protein>
    <submittedName>
        <fullName evidence="9">Glutamate-ammonia-ligase adenylyltransferase</fullName>
        <ecNumber evidence="9">2.7.7.42</ecNumber>
    </submittedName>
</protein>
<dbReference type="InterPro" id="IPR005190">
    <property type="entry name" value="GlnE_rpt_dom"/>
</dbReference>
<dbReference type="FunFam" id="3.30.460.10:FF:000009">
    <property type="entry name" value="Bifunctional glutamine synthetase adenylyltransferase/adenylyl-removing enzyme"/>
    <property type="match status" value="1"/>
</dbReference>
<dbReference type="FunFam" id="1.20.120.330:FF:000005">
    <property type="entry name" value="Bifunctional glutamine synthetase adenylyltransferase/adenylyl-removing enzyme"/>
    <property type="match status" value="1"/>
</dbReference>
<feature type="domain" description="Glutamate-ammonia ligase adenylyltransferase repeated" evidence="7">
    <location>
        <begin position="48"/>
        <end position="304"/>
    </location>
</feature>
<dbReference type="GO" id="GO:0008882">
    <property type="term" value="F:[glutamate-ammonia-ligase] adenylyltransferase activity"/>
    <property type="evidence" value="ECO:0007669"/>
    <property type="project" value="UniProtKB-EC"/>
</dbReference>
<dbReference type="AlphaFoldDB" id="A0A3B0Y9I6"/>
<keyword evidence="6" id="KW-0511">Multifunctional enzyme</keyword>
<evidence type="ECO:0000256" key="4">
    <source>
        <dbReference type="ARBA" id="ARBA00022840"/>
    </source>
</evidence>
<evidence type="ECO:0000313" key="9">
    <source>
        <dbReference type="EMBL" id="VAW65274.1"/>
    </source>
</evidence>
<accession>A0A3B0Y9I6</accession>
<dbReference type="SUPFAM" id="SSF81593">
    <property type="entry name" value="Nucleotidyltransferase substrate binding subunit/domain"/>
    <property type="match status" value="1"/>
</dbReference>
<dbReference type="CDD" id="cd05401">
    <property type="entry name" value="NT_GlnE_GlnD_like"/>
    <property type="match status" value="1"/>
</dbReference>
<gene>
    <name evidence="9" type="ORF">MNBD_GAMMA10-2864</name>
</gene>
<evidence type="ECO:0000256" key="6">
    <source>
        <dbReference type="ARBA" id="ARBA00023268"/>
    </source>
</evidence>
<evidence type="ECO:0000259" key="8">
    <source>
        <dbReference type="Pfam" id="PF08335"/>
    </source>
</evidence>
<dbReference type="EMBL" id="UOFJ01000174">
    <property type="protein sequence ID" value="VAW65274.1"/>
    <property type="molecule type" value="Genomic_DNA"/>
</dbReference>
<dbReference type="InterPro" id="IPR023057">
    <property type="entry name" value="GlnE"/>
</dbReference>
<dbReference type="GO" id="GO:0005829">
    <property type="term" value="C:cytosol"/>
    <property type="evidence" value="ECO:0007669"/>
    <property type="project" value="TreeGrafter"/>
</dbReference>
<keyword evidence="2 9" id="KW-0548">Nucleotidyltransferase</keyword>